<dbReference type="EMBL" id="DAAMJT010000006">
    <property type="protein sequence ID" value="HAC6951343.1"/>
    <property type="molecule type" value="Genomic_DNA"/>
</dbReference>
<sequence length="108" mass="12314">MSEQRTPPSRLPQGPIGWLLSLIGQLIGLVIGALVLRLMLELAGLYFWWPQEGSRHVHVVILHEITDLDNISNIVQLKHRNEKETHPEIILIKKPNIIHELIKTVPAQ</sequence>
<name>A0A702P8P9_SALER</name>
<comment type="caution">
    <text evidence="2">The sequence shown here is derived from an EMBL/GenBank/DDBJ whole genome shotgun (WGS) entry which is preliminary data.</text>
</comment>
<organism evidence="2">
    <name type="scientific">Salmonella enterica subsp. salamae</name>
    <dbReference type="NCBI Taxonomy" id="59202"/>
    <lineage>
        <taxon>Bacteria</taxon>
        <taxon>Pseudomonadati</taxon>
        <taxon>Pseudomonadota</taxon>
        <taxon>Gammaproteobacteria</taxon>
        <taxon>Enterobacterales</taxon>
        <taxon>Enterobacteriaceae</taxon>
        <taxon>Salmonella</taxon>
    </lineage>
</organism>
<keyword evidence="1" id="KW-1133">Transmembrane helix</keyword>
<reference evidence="2" key="1">
    <citation type="journal article" date="2018" name="Genome Biol.">
        <title>SKESA: strategic k-mer extension for scrupulous assemblies.</title>
        <authorList>
            <person name="Souvorov A."/>
            <person name="Agarwala R."/>
            <person name="Lipman D.J."/>
        </authorList>
    </citation>
    <scope>NUCLEOTIDE SEQUENCE</scope>
    <source>
        <strain evidence="2">12-2127</strain>
    </source>
</reference>
<keyword evidence="1" id="KW-0472">Membrane</keyword>
<accession>A0A702P8P9</accession>
<proteinExistence type="predicted"/>
<feature type="non-terminal residue" evidence="2">
    <location>
        <position position="108"/>
    </location>
</feature>
<feature type="transmembrane region" description="Helical" evidence="1">
    <location>
        <begin position="16"/>
        <end position="40"/>
    </location>
</feature>
<gene>
    <name evidence="2" type="ORF">G0D74_06405</name>
</gene>
<keyword evidence="1" id="KW-0812">Transmembrane</keyword>
<evidence type="ECO:0000256" key="1">
    <source>
        <dbReference type="SAM" id="Phobius"/>
    </source>
</evidence>
<evidence type="ECO:0000313" key="2">
    <source>
        <dbReference type="EMBL" id="HAC6951343.1"/>
    </source>
</evidence>
<protein>
    <submittedName>
        <fullName evidence="2">Uncharacterized protein</fullName>
    </submittedName>
</protein>
<reference evidence="2" key="2">
    <citation type="submission" date="2018-07" db="EMBL/GenBank/DDBJ databases">
        <authorList>
            <consortium name="NCBI Pathogen Detection Project"/>
        </authorList>
    </citation>
    <scope>NUCLEOTIDE SEQUENCE</scope>
    <source>
        <strain evidence="2">12-2127</strain>
    </source>
</reference>
<dbReference type="AlphaFoldDB" id="A0A702P8P9"/>